<dbReference type="PANTHER" id="PTHR23003:SF51">
    <property type="entry name" value="SERINE-ARGININE PROTEIN 55"/>
    <property type="match status" value="1"/>
</dbReference>
<organism evidence="5 6">
    <name type="scientific">Porites evermanni</name>
    <dbReference type="NCBI Taxonomy" id="104178"/>
    <lineage>
        <taxon>Eukaryota</taxon>
        <taxon>Metazoa</taxon>
        <taxon>Cnidaria</taxon>
        <taxon>Anthozoa</taxon>
        <taxon>Hexacorallia</taxon>
        <taxon>Scleractinia</taxon>
        <taxon>Fungiina</taxon>
        <taxon>Poritidae</taxon>
        <taxon>Porites</taxon>
    </lineage>
</organism>
<feature type="region of interest" description="Disordered" evidence="3">
    <location>
        <begin position="74"/>
        <end position="94"/>
    </location>
</feature>
<gene>
    <name evidence="5" type="ORF">PEVE_00013439</name>
</gene>
<feature type="region of interest" description="Disordered" evidence="3">
    <location>
        <begin position="237"/>
        <end position="261"/>
    </location>
</feature>
<evidence type="ECO:0000259" key="4">
    <source>
        <dbReference type="PROSITE" id="PS50102"/>
    </source>
</evidence>
<evidence type="ECO:0000256" key="2">
    <source>
        <dbReference type="PROSITE-ProRule" id="PRU00176"/>
    </source>
</evidence>
<dbReference type="EMBL" id="CALNXI010000002">
    <property type="protein sequence ID" value="CAH3013775.1"/>
    <property type="molecule type" value="Genomic_DNA"/>
</dbReference>
<sequence length="315" mass="36149">MSRSCQVYMGRLPYGTKERDIEKFFRNYGRLREINLKNGYGFVEFEDSRDAEDAVYECNGKEMMGERIIVEPSRGTARGAGASGGRKSRARDKYGPPVRTPWRITVENLSTRVSWQDLKDYVRQAGEVTYGDAHKQRKGEGTLEFATKRDLKRVMKKLDGTELNGKRIKLVDVICVAQIFYYHFCRKVHVLDLVLVLDQEAAPDPKDGLDPSRVLLHNHATTVLNRDHVLDHDPDRHDANRIPSRAQGPGRDPVHDLRANPSPDHVHVHALDLDHPEMIKKHLRNRKLMIIRIIIQQKEIGPVKLMMLSDKLSFS</sequence>
<proteinExistence type="predicted"/>
<feature type="domain" description="RRM" evidence="4">
    <location>
        <begin position="102"/>
        <end position="170"/>
    </location>
</feature>
<dbReference type="SUPFAM" id="SSF54928">
    <property type="entry name" value="RNA-binding domain, RBD"/>
    <property type="match status" value="1"/>
</dbReference>
<reference evidence="5 6" key="1">
    <citation type="submission" date="2022-05" db="EMBL/GenBank/DDBJ databases">
        <authorList>
            <consortium name="Genoscope - CEA"/>
            <person name="William W."/>
        </authorList>
    </citation>
    <scope>NUCLEOTIDE SEQUENCE [LARGE SCALE GENOMIC DNA]</scope>
</reference>
<dbReference type="InterPro" id="IPR035979">
    <property type="entry name" value="RBD_domain_sf"/>
</dbReference>
<dbReference type="Gene3D" id="3.30.70.330">
    <property type="match status" value="2"/>
</dbReference>
<feature type="compositionally biased region" description="Basic and acidic residues" evidence="3">
    <location>
        <begin position="252"/>
        <end position="261"/>
    </location>
</feature>
<dbReference type="PANTHER" id="PTHR23003">
    <property type="entry name" value="RNA RECOGNITION MOTIF RRM DOMAIN CONTAINING PROTEIN"/>
    <property type="match status" value="1"/>
</dbReference>
<evidence type="ECO:0000313" key="6">
    <source>
        <dbReference type="Proteomes" id="UP001159427"/>
    </source>
</evidence>
<comment type="caution">
    <text evidence="5">The sequence shown here is derived from an EMBL/GenBank/DDBJ whole genome shotgun (WGS) entry which is preliminary data.</text>
</comment>
<evidence type="ECO:0000313" key="5">
    <source>
        <dbReference type="EMBL" id="CAH3013775.1"/>
    </source>
</evidence>
<keyword evidence="6" id="KW-1185">Reference proteome</keyword>
<dbReference type="InterPro" id="IPR050374">
    <property type="entry name" value="RRT5_SRSF_SR"/>
</dbReference>
<dbReference type="InterPro" id="IPR000504">
    <property type="entry name" value="RRM_dom"/>
</dbReference>
<evidence type="ECO:0000256" key="3">
    <source>
        <dbReference type="SAM" id="MobiDB-lite"/>
    </source>
</evidence>
<keyword evidence="1 2" id="KW-0694">RNA-binding</keyword>
<dbReference type="SMART" id="SM00360">
    <property type="entry name" value="RRM"/>
    <property type="match status" value="2"/>
</dbReference>
<evidence type="ECO:0000256" key="1">
    <source>
        <dbReference type="ARBA" id="ARBA00022884"/>
    </source>
</evidence>
<dbReference type="CDD" id="cd12337">
    <property type="entry name" value="RRM1_SRSF4_like"/>
    <property type="match status" value="1"/>
</dbReference>
<dbReference type="Pfam" id="PF00076">
    <property type="entry name" value="RRM_1"/>
    <property type="match status" value="2"/>
</dbReference>
<feature type="domain" description="RRM" evidence="4">
    <location>
        <begin position="5"/>
        <end position="75"/>
    </location>
</feature>
<dbReference type="Proteomes" id="UP001159427">
    <property type="component" value="Unassembled WGS sequence"/>
</dbReference>
<protein>
    <recommendedName>
        <fullName evidence="4">RRM domain-containing protein</fullName>
    </recommendedName>
</protein>
<accession>A0ABN8LCE3</accession>
<dbReference type="PROSITE" id="PS50102">
    <property type="entry name" value="RRM"/>
    <property type="match status" value="2"/>
</dbReference>
<dbReference type="InterPro" id="IPR012677">
    <property type="entry name" value="Nucleotide-bd_a/b_plait_sf"/>
</dbReference>
<name>A0ABN8LCE3_9CNID</name>